<evidence type="ECO:0000313" key="2">
    <source>
        <dbReference type="EMBL" id="EFX75645.1"/>
    </source>
</evidence>
<evidence type="ECO:0000313" key="3">
    <source>
        <dbReference type="Proteomes" id="UP000000305"/>
    </source>
</evidence>
<dbReference type="InParanoid" id="E9GY03"/>
<reference evidence="2 3" key="1">
    <citation type="journal article" date="2011" name="Science">
        <title>The ecoresponsive genome of Daphnia pulex.</title>
        <authorList>
            <person name="Colbourne J.K."/>
            <person name="Pfrender M.E."/>
            <person name="Gilbert D."/>
            <person name="Thomas W.K."/>
            <person name="Tucker A."/>
            <person name="Oakley T.H."/>
            <person name="Tokishita S."/>
            <person name="Aerts A."/>
            <person name="Arnold G.J."/>
            <person name="Basu M.K."/>
            <person name="Bauer D.J."/>
            <person name="Caceres C.E."/>
            <person name="Carmel L."/>
            <person name="Casola C."/>
            <person name="Choi J.H."/>
            <person name="Detter J.C."/>
            <person name="Dong Q."/>
            <person name="Dusheyko S."/>
            <person name="Eads B.D."/>
            <person name="Frohlich T."/>
            <person name="Geiler-Samerotte K.A."/>
            <person name="Gerlach D."/>
            <person name="Hatcher P."/>
            <person name="Jogdeo S."/>
            <person name="Krijgsveld J."/>
            <person name="Kriventseva E.V."/>
            <person name="Kultz D."/>
            <person name="Laforsch C."/>
            <person name="Lindquist E."/>
            <person name="Lopez J."/>
            <person name="Manak J.R."/>
            <person name="Muller J."/>
            <person name="Pangilinan J."/>
            <person name="Patwardhan R.P."/>
            <person name="Pitluck S."/>
            <person name="Pritham E.J."/>
            <person name="Rechtsteiner A."/>
            <person name="Rho M."/>
            <person name="Rogozin I.B."/>
            <person name="Sakarya O."/>
            <person name="Salamov A."/>
            <person name="Schaack S."/>
            <person name="Shapiro H."/>
            <person name="Shiga Y."/>
            <person name="Skalitzky C."/>
            <person name="Smith Z."/>
            <person name="Souvorov A."/>
            <person name="Sung W."/>
            <person name="Tang Z."/>
            <person name="Tsuchiya D."/>
            <person name="Tu H."/>
            <person name="Vos H."/>
            <person name="Wang M."/>
            <person name="Wolf Y.I."/>
            <person name="Yamagata H."/>
            <person name="Yamada T."/>
            <person name="Ye Y."/>
            <person name="Shaw J.R."/>
            <person name="Andrews J."/>
            <person name="Crease T.J."/>
            <person name="Tang H."/>
            <person name="Lucas S.M."/>
            <person name="Robertson H.M."/>
            <person name="Bork P."/>
            <person name="Koonin E.V."/>
            <person name="Zdobnov E.M."/>
            <person name="Grigoriev I.V."/>
            <person name="Lynch M."/>
            <person name="Boore J.L."/>
        </authorList>
    </citation>
    <scope>NUCLEOTIDE SEQUENCE [LARGE SCALE GENOMIC DNA]</scope>
</reference>
<dbReference type="EMBL" id="GL732574">
    <property type="protein sequence ID" value="EFX75645.1"/>
    <property type="molecule type" value="Genomic_DNA"/>
</dbReference>
<keyword evidence="3" id="KW-1185">Reference proteome</keyword>
<accession>E9GY03</accession>
<name>E9GY03_DAPPU</name>
<proteinExistence type="predicted"/>
<dbReference type="Proteomes" id="UP000000305">
    <property type="component" value="Unassembled WGS sequence"/>
</dbReference>
<organism evidence="2 3">
    <name type="scientific">Daphnia pulex</name>
    <name type="common">Water flea</name>
    <dbReference type="NCBI Taxonomy" id="6669"/>
    <lineage>
        <taxon>Eukaryota</taxon>
        <taxon>Metazoa</taxon>
        <taxon>Ecdysozoa</taxon>
        <taxon>Arthropoda</taxon>
        <taxon>Crustacea</taxon>
        <taxon>Branchiopoda</taxon>
        <taxon>Diplostraca</taxon>
        <taxon>Cladocera</taxon>
        <taxon>Anomopoda</taxon>
        <taxon>Daphniidae</taxon>
        <taxon>Daphnia</taxon>
    </lineage>
</organism>
<protein>
    <submittedName>
        <fullName evidence="2">Uncharacterized protein</fullName>
    </submittedName>
</protein>
<dbReference type="AlphaFoldDB" id="E9GY03"/>
<sequence length="201" mass="22311">MFHLLFGTKAHLGAVAKSFSRLVMPRKPGIDLVLNVHLISSSILAFISLPRKRSSGIRRAIQAAVYEQNKNLRREANAQVRAAIEPQVAEPQVAEPQVAEPQVAEPQAAEPQVAEPQVAEPQAVQPRAIKQKSLEERIRQAVGIFNIIQDLHRRIPPQLLTLAQQAAGNFQFQNAIQPVSPREDEHVLQLAKLKSHSCFLN</sequence>
<evidence type="ECO:0000256" key="1">
    <source>
        <dbReference type="SAM" id="MobiDB-lite"/>
    </source>
</evidence>
<gene>
    <name evidence="2" type="ORF">DAPPUDRAFT_323134</name>
</gene>
<dbReference type="HOGENOM" id="CLU_1361676_0_0_1"/>
<dbReference type="KEGG" id="dpx:DAPPUDRAFT_323134"/>
<feature type="region of interest" description="Disordered" evidence="1">
    <location>
        <begin position="94"/>
        <end position="126"/>
    </location>
</feature>